<comment type="caution">
    <text evidence="2">The sequence shown here is derived from an EMBL/GenBank/DDBJ whole genome shotgun (WGS) entry which is preliminary data.</text>
</comment>
<feature type="domain" description="Rhodanese" evidence="1">
    <location>
        <begin position="10"/>
        <end position="101"/>
    </location>
</feature>
<protein>
    <submittedName>
        <fullName evidence="2">Rhodanese-related sulfurtransferase</fullName>
    </submittedName>
</protein>
<keyword evidence="2" id="KW-0808">Transferase</keyword>
<dbReference type="EMBL" id="JACHJQ010000005">
    <property type="protein sequence ID" value="MBB4908861.1"/>
    <property type="molecule type" value="Genomic_DNA"/>
</dbReference>
<evidence type="ECO:0000313" key="2">
    <source>
        <dbReference type="EMBL" id="MBB4908861.1"/>
    </source>
</evidence>
<dbReference type="PROSITE" id="PS50206">
    <property type="entry name" value="RHODANESE_3"/>
    <property type="match status" value="2"/>
</dbReference>
<dbReference type="Gene3D" id="3.40.250.10">
    <property type="entry name" value="Rhodanese-like domain"/>
    <property type="match status" value="2"/>
</dbReference>
<dbReference type="InterPro" id="IPR001307">
    <property type="entry name" value="Thiosulphate_STrfase_CS"/>
</dbReference>
<dbReference type="GO" id="GO:0004792">
    <property type="term" value="F:thiosulfate-cyanide sulfurtransferase activity"/>
    <property type="evidence" value="ECO:0007669"/>
    <property type="project" value="InterPro"/>
</dbReference>
<dbReference type="InterPro" id="IPR052367">
    <property type="entry name" value="Thiosulfate_ST/Rhodanese-like"/>
</dbReference>
<dbReference type="PANTHER" id="PTHR45431">
    <property type="entry name" value="RHODANESE-LIKE DOMAIN-CONTAINING PROTEIN 15, CHLOROPLASTIC"/>
    <property type="match status" value="1"/>
</dbReference>
<name>A0A7W7Q915_9PSEU</name>
<accession>A0A7W7Q915</accession>
<gene>
    <name evidence="2" type="ORF">FHR82_005114</name>
</gene>
<feature type="domain" description="Rhodanese" evidence="1">
    <location>
        <begin position="109"/>
        <end position="140"/>
    </location>
</feature>
<dbReference type="Pfam" id="PF00581">
    <property type="entry name" value="Rhodanese"/>
    <property type="match status" value="2"/>
</dbReference>
<reference evidence="2 3" key="1">
    <citation type="submission" date="2020-08" db="EMBL/GenBank/DDBJ databases">
        <title>Genomic Encyclopedia of Type Strains, Phase III (KMG-III): the genomes of soil and plant-associated and newly described type strains.</title>
        <authorList>
            <person name="Whitman W."/>
        </authorList>
    </citation>
    <scope>NUCLEOTIDE SEQUENCE [LARGE SCALE GENOMIC DNA]</scope>
    <source>
        <strain evidence="2 3">CECT 8960</strain>
    </source>
</reference>
<dbReference type="SUPFAM" id="SSF52821">
    <property type="entry name" value="Rhodanese/Cell cycle control phosphatase"/>
    <property type="match status" value="2"/>
</dbReference>
<evidence type="ECO:0000313" key="3">
    <source>
        <dbReference type="Proteomes" id="UP000520767"/>
    </source>
</evidence>
<dbReference type="SMART" id="SM00450">
    <property type="entry name" value="RHOD"/>
    <property type="match status" value="1"/>
</dbReference>
<dbReference type="CDD" id="cd00158">
    <property type="entry name" value="RHOD"/>
    <property type="match status" value="2"/>
</dbReference>
<keyword evidence="3" id="KW-1185">Reference proteome</keyword>
<dbReference type="PROSITE" id="PS00380">
    <property type="entry name" value="RHODANESE_1"/>
    <property type="match status" value="1"/>
</dbReference>
<evidence type="ECO:0000259" key="1">
    <source>
        <dbReference type="PROSITE" id="PS50206"/>
    </source>
</evidence>
<dbReference type="RefSeq" id="WP_184812950.1">
    <property type="nucleotide sequence ID" value="NZ_JACHJQ010000005.1"/>
</dbReference>
<dbReference type="PANTHER" id="PTHR45431:SF3">
    <property type="entry name" value="RHODANESE-LIKE DOMAIN-CONTAINING PROTEIN 15, CHLOROPLASTIC"/>
    <property type="match status" value="1"/>
</dbReference>
<sequence>MTADQVRALLVDGGCVVDVRPAADFAAGHIPGAISIPLRDQFASWLGWLLPDDLPLAFIAAEGQDLDDILWQAYKIGYERLAGHLAGGMAAWLAAGGGQRHTAFVTAEHAPAGPYLDVRQRSEYAAGHVAGSVHIELGDLTAHSRGYDPGRAARPRPRRPQL</sequence>
<dbReference type="InterPro" id="IPR001763">
    <property type="entry name" value="Rhodanese-like_dom"/>
</dbReference>
<dbReference type="Proteomes" id="UP000520767">
    <property type="component" value="Unassembled WGS sequence"/>
</dbReference>
<dbReference type="AlphaFoldDB" id="A0A7W7Q915"/>
<proteinExistence type="predicted"/>
<dbReference type="InterPro" id="IPR036873">
    <property type="entry name" value="Rhodanese-like_dom_sf"/>
</dbReference>
<organism evidence="2 3">
    <name type="scientific">Actinophytocola algeriensis</name>
    <dbReference type="NCBI Taxonomy" id="1768010"/>
    <lineage>
        <taxon>Bacteria</taxon>
        <taxon>Bacillati</taxon>
        <taxon>Actinomycetota</taxon>
        <taxon>Actinomycetes</taxon>
        <taxon>Pseudonocardiales</taxon>
        <taxon>Pseudonocardiaceae</taxon>
    </lineage>
</organism>